<proteinExistence type="predicted"/>
<gene>
    <name evidence="1" type="ORF">EVAR_55201_1</name>
</gene>
<dbReference type="EMBL" id="BGZK01001736">
    <property type="protein sequence ID" value="GBP85440.1"/>
    <property type="molecule type" value="Genomic_DNA"/>
</dbReference>
<sequence>MTIPNQPRFPVSVAVAAAVARADGRGGAQMSRPDAARAFFVNERALSRADLNFLPINGRTLAVKLTMHYCALGLWNVYSNINPPLGECLHR</sequence>
<evidence type="ECO:0000313" key="2">
    <source>
        <dbReference type="Proteomes" id="UP000299102"/>
    </source>
</evidence>
<protein>
    <submittedName>
        <fullName evidence="1">Uncharacterized protein</fullName>
    </submittedName>
</protein>
<accession>A0A4C1ZCH6</accession>
<dbReference type="Proteomes" id="UP000299102">
    <property type="component" value="Unassembled WGS sequence"/>
</dbReference>
<comment type="caution">
    <text evidence="1">The sequence shown here is derived from an EMBL/GenBank/DDBJ whole genome shotgun (WGS) entry which is preliminary data.</text>
</comment>
<organism evidence="1 2">
    <name type="scientific">Eumeta variegata</name>
    <name type="common">Bagworm moth</name>
    <name type="synonym">Eumeta japonica</name>
    <dbReference type="NCBI Taxonomy" id="151549"/>
    <lineage>
        <taxon>Eukaryota</taxon>
        <taxon>Metazoa</taxon>
        <taxon>Ecdysozoa</taxon>
        <taxon>Arthropoda</taxon>
        <taxon>Hexapoda</taxon>
        <taxon>Insecta</taxon>
        <taxon>Pterygota</taxon>
        <taxon>Neoptera</taxon>
        <taxon>Endopterygota</taxon>
        <taxon>Lepidoptera</taxon>
        <taxon>Glossata</taxon>
        <taxon>Ditrysia</taxon>
        <taxon>Tineoidea</taxon>
        <taxon>Psychidae</taxon>
        <taxon>Oiketicinae</taxon>
        <taxon>Eumeta</taxon>
    </lineage>
</organism>
<evidence type="ECO:0000313" key="1">
    <source>
        <dbReference type="EMBL" id="GBP85440.1"/>
    </source>
</evidence>
<keyword evidence="2" id="KW-1185">Reference proteome</keyword>
<name>A0A4C1ZCH6_EUMVA</name>
<reference evidence="1 2" key="1">
    <citation type="journal article" date="2019" name="Commun. Biol.">
        <title>The bagworm genome reveals a unique fibroin gene that provides high tensile strength.</title>
        <authorList>
            <person name="Kono N."/>
            <person name="Nakamura H."/>
            <person name="Ohtoshi R."/>
            <person name="Tomita M."/>
            <person name="Numata K."/>
            <person name="Arakawa K."/>
        </authorList>
    </citation>
    <scope>NUCLEOTIDE SEQUENCE [LARGE SCALE GENOMIC DNA]</scope>
</reference>
<dbReference type="AlphaFoldDB" id="A0A4C1ZCH6"/>